<comment type="caution">
    <text evidence="5">The sequence shown here is derived from an EMBL/GenBank/DDBJ whole genome shotgun (WGS) entry which is preliminary data.</text>
</comment>
<comment type="similarity">
    <text evidence="1 4">Belongs to the eIF-2B alpha/beta/delta subunits family.</text>
</comment>
<evidence type="ECO:0000256" key="2">
    <source>
        <dbReference type="ARBA" id="ARBA00022540"/>
    </source>
</evidence>
<sequence>MLEKVVFKISRNLTAGSEELLFNFLKEVKKLNVKVEKEDILKSLQKIIEAKPQMAVFYKAMEIFAKENDDVKNIIDKLIFKIESAIPKISENLLKILPKELKILTHSNSSTVIRTLRYIKDKVNIKEIICTDSEPGGEGKKTEKDLKKYDFNVKRIPDTHIIRALEEVNAIFIGADAIYEDGFYNKVGTKIILTLSQNFGVKSYLLCSTLKISNNLKHLVLDDYYFESIPLNLVDSVVTEEGTNWK</sequence>
<name>A0A7V3ZSV7_UNCW3</name>
<dbReference type="GO" id="GO:0003743">
    <property type="term" value="F:translation initiation factor activity"/>
    <property type="evidence" value="ECO:0007669"/>
    <property type="project" value="UniProtKB-KW"/>
</dbReference>
<dbReference type="Pfam" id="PF01008">
    <property type="entry name" value="IF-2B"/>
    <property type="match status" value="1"/>
</dbReference>
<dbReference type="SUPFAM" id="SSF100950">
    <property type="entry name" value="NagB/RpiA/CoA transferase-like"/>
    <property type="match status" value="1"/>
</dbReference>
<evidence type="ECO:0000256" key="3">
    <source>
        <dbReference type="ARBA" id="ARBA00022917"/>
    </source>
</evidence>
<keyword evidence="3" id="KW-0648">Protein biosynthesis</keyword>
<dbReference type="PANTHER" id="PTHR45860:SF1">
    <property type="entry name" value="TRANSLATION INITIATION FACTOR EIF-2B SUBUNIT ALPHA"/>
    <property type="match status" value="1"/>
</dbReference>
<evidence type="ECO:0000313" key="5">
    <source>
        <dbReference type="EMBL" id="HGK53509.1"/>
    </source>
</evidence>
<evidence type="ECO:0000256" key="1">
    <source>
        <dbReference type="ARBA" id="ARBA00007251"/>
    </source>
</evidence>
<dbReference type="InterPro" id="IPR000649">
    <property type="entry name" value="IF-2B-related"/>
</dbReference>
<dbReference type="InterPro" id="IPR051501">
    <property type="entry name" value="eIF2B_alpha/beta/delta"/>
</dbReference>
<keyword evidence="2" id="KW-0396">Initiation factor</keyword>
<dbReference type="Gene3D" id="3.40.50.10470">
    <property type="entry name" value="Translation initiation factor eif-2b, domain 2"/>
    <property type="match status" value="1"/>
</dbReference>
<dbReference type="AlphaFoldDB" id="A0A7V3ZSV7"/>
<evidence type="ECO:0000256" key="4">
    <source>
        <dbReference type="RuleBase" id="RU003814"/>
    </source>
</evidence>
<dbReference type="InterPro" id="IPR042529">
    <property type="entry name" value="IF_2B-like_C"/>
</dbReference>
<protein>
    <recommendedName>
        <fullName evidence="6">Translation initiation factor eIF-2B</fullName>
    </recommendedName>
</protein>
<dbReference type="EMBL" id="DTDP01000023">
    <property type="protein sequence ID" value="HGK53509.1"/>
    <property type="molecule type" value="Genomic_DNA"/>
</dbReference>
<dbReference type="PANTHER" id="PTHR45860">
    <property type="entry name" value="TRANSLATION INITIATION FACTOR EIF-2B SUBUNIT ALPHA"/>
    <property type="match status" value="1"/>
</dbReference>
<organism evidence="5">
    <name type="scientific">candidate division WOR-3 bacterium</name>
    <dbReference type="NCBI Taxonomy" id="2052148"/>
    <lineage>
        <taxon>Bacteria</taxon>
        <taxon>Bacteria division WOR-3</taxon>
    </lineage>
</organism>
<evidence type="ECO:0008006" key="6">
    <source>
        <dbReference type="Google" id="ProtNLM"/>
    </source>
</evidence>
<gene>
    <name evidence="5" type="ORF">ENU72_00590</name>
</gene>
<dbReference type="InterPro" id="IPR037171">
    <property type="entry name" value="NagB/RpiA_transferase-like"/>
</dbReference>
<reference evidence="5" key="1">
    <citation type="journal article" date="2020" name="mSystems">
        <title>Genome- and Community-Level Interaction Insights into Carbon Utilization and Element Cycling Functions of Hydrothermarchaeota in Hydrothermal Sediment.</title>
        <authorList>
            <person name="Zhou Z."/>
            <person name="Liu Y."/>
            <person name="Xu W."/>
            <person name="Pan J."/>
            <person name="Luo Z.H."/>
            <person name="Li M."/>
        </authorList>
    </citation>
    <scope>NUCLEOTIDE SEQUENCE [LARGE SCALE GENOMIC DNA]</scope>
    <source>
        <strain evidence="5">SpSt-695</strain>
    </source>
</reference>
<accession>A0A7V3ZSV7</accession>
<proteinExistence type="inferred from homology"/>